<accession>A0A7S0F9Z3</accession>
<evidence type="ECO:0000256" key="3">
    <source>
        <dbReference type="SAM" id="SignalP"/>
    </source>
</evidence>
<protein>
    <submittedName>
        <fullName evidence="4">Uncharacterized protein</fullName>
    </submittedName>
</protein>
<dbReference type="EMBL" id="HBEG01007064">
    <property type="protein sequence ID" value="CAD8348439.1"/>
    <property type="molecule type" value="Transcribed_RNA"/>
</dbReference>
<evidence type="ECO:0000256" key="2">
    <source>
        <dbReference type="SAM" id="Phobius"/>
    </source>
</evidence>
<feature type="signal peptide" evidence="3">
    <location>
        <begin position="1"/>
        <end position="20"/>
    </location>
</feature>
<keyword evidence="2" id="KW-1133">Transmembrane helix</keyword>
<name>A0A7S0F9Z3_9DINO</name>
<evidence type="ECO:0000313" key="4">
    <source>
        <dbReference type="EMBL" id="CAD8348439.1"/>
    </source>
</evidence>
<reference evidence="4" key="1">
    <citation type="submission" date="2021-01" db="EMBL/GenBank/DDBJ databases">
        <authorList>
            <person name="Corre E."/>
            <person name="Pelletier E."/>
            <person name="Niang G."/>
            <person name="Scheremetjew M."/>
            <person name="Finn R."/>
            <person name="Kale V."/>
            <person name="Holt S."/>
            <person name="Cochrane G."/>
            <person name="Meng A."/>
            <person name="Brown T."/>
            <person name="Cohen L."/>
        </authorList>
    </citation>
    <scope>NUCLEOTIDE SEQUENCE</scope>
    <source>
        <strain evidence="4">Pbaha01</strain>
    </source>
</reference>
<proteinExistence type="predicted"/>
<feature type="region of interest" description="Disordered" evidence="1">
    <location>
        <begin position="467"/>
        <end position="486"/>
    </location>
</feature>
<feature type="chain" id="PRO_5030504028" evidence="3">
    <location>
        <begin position="21"/>
        <end position="557"/>
    </location>
</feature>
<keyword evidence="2" id="KW-0472">Membrane</keyword>
<keyword evidence="2" id="KW-0812">Transmembrane</keyword>
<evidence type="ECO:0000256" key="1">
    <source>
        <dbReference type="SAM" id="MobiDB-lite"/>
    </source>
</evidence>
<organism evidence="4">
    <name type="scientific">Pyrodinium bahamense</name>
    <dbReference type="NCBI Taxonomy" id="73915"/>
    <lineage>
        <taxon>Eukaryota</taxon>
        <taxon>Sar</taxon>
        <taxon>Alveolata</taxon>
        <taxon>Dinophyceae</taxon>
        <taxon>Gonyaulacales</taxon>
        <taxon>Pyrocystaceae</taxon>
        <taxon>Pyrodinium</taxon>
    </lineage>
</organism>
<dbReference type="AlphaFoldDB" id="A0A7S0F9Z3"/>
<gene>
    <name evidence="4" type="ORF">PBAH0796_LOCUS4178</name>
</gene>
<feature type="transmembrane region" description="Helical" evidence="2">
    <location>
        <begin position="512"/>
        <end position="533"/>
    </location>
</feature>
<sequence length="557" mass="60593">MPGFVVAAFLVGISVVSVKASYKVDSSIFDVPGADESDNLLNDILHALDNSSGEALRSAVARSLPELEAALGPMLVSLPQHTGGKFGPTAVRYVLHRLLMKKHGWLVKGLDPEGQAWNGSSPASAPLLARLPTDARAAVQRKLTGPGLSPKEVAVLALLLTEQVHQEAVRRLGVVYGRVGLPTRGSTFAVHARRAVELYLAAYIVGRDPTHANRTVLLNDLASMNEVYPPWPHVVDLLRKEIQRQVHSGIVSFADATEVVHHVSDHFWKWQEPACQAIKETLVKMEDDGSGRVRLADFYGKALHEGKWQLSESEVYLRQLGALDDSNPNNVRVIIPNYVQGASNCLATSEYLSVCCMSECESILEQLEHSLGVAEALPGDVAALVASLPSSTVPANRSLSNVMLHRLNRIAMDNGGRVPLHGRLFAQWLHHAYPRECPFPHLSGTTRPLQTDAWVKNTGLDIVATPGAMAHHAGPSPRNRRGRRTSRPLETTLWSYQEELFVPRPSEQPEGWLVLQGAVYAAAAAVVALGCLLGRLARAGQRAAQFARASETKLFDV</sequence>
<keyword evidence="3" id="KW-0732">Signal</keyword>